<keyword evidence="3" id="KW-0520">NAD</keyword>
<evidence type="ECO:0000256" key="2">
    <source>
        <dbReference type="ARBA" id="ARBA00023002"/>
    </source>
</evidence>
<dbReference type="FunFam" id="3.40.50.720:FF:000213">
    <property type="entry name" value="Putative 2-hydroxyacid dehydrogenase"/>
    <property type="match status" value="1"/>
</dbReference>
<keyword evidence="2 4" id="KW-0560">Oxidoreductase</keyword>
<dbReference type="GO" id="GO:0030267">
    <property type="term" value="F:glyoxylate reductase (NADPH) activity"/>
    <property type="evidence" value="ECO:0007669"/>
    <property type="project" value="TreeGrafter"/>
</dbReference>
<keyword evidence="1" id="KW-0521">NADP</keyword>
<dbReference type="PANTHER" id="PTHR10996">
    <property type="entry name" value="2-HYDROXYACID DEHYDROGENASE-RELATED"/>
    <property type="match status" value="1"/>
</dbReference>
<dbReference type="SUPFAM" id="SSF52283">
    <property type="entry name" value="Formate/glycerate dehydrogenase catalytic domain-like"/>
    <property type="match status" value="1"/>
</dbReference>
<evidence type="ECO:0000256" key="4">
    <source>
        <dbReference type="RuleBase" id="RU003719"/>
    </source>
</evidence>
<dbReference type="GO" id="GO:0051287">
    <property type="term" value="F:NAD binding"/>
    <property type="evidence" value="ECO:0007669"/>
    <property type="project" value="InterPro"/>
</dbReference>
<evidence type="ECO:0000313" key="7">
    <source>
        <dbReference type="EMBL" id="TCC06862.1"/>
    </source>
</evidence>
<comment type="caution">
    <text evidence="7">The sequence shown here is derived from an EMBL/GenBank/DDBJ whole genome shotgun (WGS) entry which is preliminary data.</text>
</comment>
<dbReference type="CDD" id="cd12156">
    <property type="entry name" value="HPPR"/>
    <property type="match status" value="1"/>
</dbReference>
<dbReference type="Pfam" id="PF02826">
    <property type="entry name" value="2-Hacid_dh_C"/>
    <property type="match status" value="1"/>
</dbReference>
<dbReference type="AlphaFoldDB" id="A0A4R0HDQ4"/>
<dbReference type="Pfam" id="PF00389">
    <property type="entry name" value="2-Hacid_dh"/>
    <property type="match status" value="1"/>
</dbReference>
<feature type="domain" description="D-isomer specific 2-hydroxyacid dehydrogenase catalytic" evidence="5">
    <location>
        <begin position="13"/>
        <end position="318"/>
    </location>
</feature>
<dbReference type="InterPro" id="IPR006139">
    <property type="entry name" value="D-isomer_2_OHA_DH_cat_dom"/>
</dbReference>
<dbReference type="SUPFAM" id="SSF51735">
    <property type="entry name" value="NAD(P)-binding Rossmann-fold domains"/>
    <property type="match status" value="1"/>
</dbReference>
<evidence type="ECO:0000256" key="3">
    <source>
        <dbReference type="ARBA" id="ARBA00023027"/>
    </source>
</evidence>
<evidence type="ECO:0000313" key="8">
    <source>
        <dbReference type="Proteomes" id="UP000291793"/>
    </source>
</evidence>
<evidence type="ECO:0000259" key="5">
    <source>
        <dbReference type="Pfam" id="PF00389"/>
    </source>
</evidence>
<dbReference type="InterPro" id="IPR006140">
    <property type="entry name" value="D-isomer_DH_NAD-bd"/>
</dbReference>
<accession>A0A4R0HDQ4</accession>
<keyword evidence="8" id="KW-1185">Reference proteome</keyword>
<name>A0A4R0HDQ4_9ENTR</name>
<evidence type="ECO:0000256" key="1">
    <source>
        <dbReference type="ARBA" id="ARBA00022857"/>
    </source>
</evidence>
<sequence>MNKGLSMSSKPEILVISEIPQAMVDTLERHFVVHPYWQPNTQALMRERAPAIRGALTRAAKGISTALIEQLPALEVISGFGIGVDATDLNACRQRGIKVSNTPNVLNECVADTGLALMLAVTRKICEADRFARAGEWEHSAFPGAWKMSGKRCGIVGMGNIGHDVAQRAAAFNMSIHYFSPREARNRHWQRHDSLLSLAEAVDFLVLTLPGGAKTQHIINREVLEALGPEGILVNIARGSVVDTGALIAVLQEGKLRGAGLDVFAEEPHIPPALRSLQNVVLLPHIASNTAETRQAMADLTINNLVSYFTQGKLLTPVV</sequence>
<dbReference type="GO" id="GO:0016618">
    <property type="term" value="F:hydroxypyruvate reductase [NAD(P)H] activity"/>
    <property type="evidence" value="ECO:0007669"/>
    <property type="project" value="TreeGrafter"/>
</dbReference>
<comment type="similarity">
    <text evidence="4">Belongs to the D-isomer specific 2-hydroxyacid dehydrogenase family.</text>
</comment>
<protein>
    <submittedName>
        <fullName evidence="7">2-hydroxyacid dehydrogenase</fullName>
    </submittedName>
</protein>
<dbReference type="OrthoDB" id="9805416at2"/>
<organism evidence="7 8">
    <name type="scientific">Kosakonia quasisacchari</name>
    <dbReference type="NCBI Taxonomy" id="2529380"/>
    <lineage>
        <taxon>Bacteria</taxon>
        <taxon>Pseudomonadati</taxon>
        <taxon>Pseudomonadota</taxon>
        <taxon>Gammaproteobacteria</taxon>
        <taxon>Enterobacterales</taxon>
        <taxon>Enterobacteriaceae</taxon>
        <taxon>Kosakonia</taxon>
    </lineage>
</organism>
<gene>
    <name evidence="7" type="ORF">E0L21_12805</name>
</gene>
<proteinExistence type="inferred from homology"/>
<evidence type="ECO:0000259" key="6">
    <source>
        <dbReference type="Pfam" id="PF02826"/>
    </source>
</evidence>
<dbReference type="InterPro" id="IPR050223">
    <property type="entry name" value="D-isomer_2-hydroxyacid_DH"/>
</dbReference>
<dbReference type="Proteomes" id="UP000291793">
    <property type="component" value="Unassembled WGS sequence"/>
</dbReference>
<dbReference type="EMBL" id="SJOP01000010">
    <property type="protein sequence ID" value="TCC06862.1"/>
    <property type="molecule type" value="Genomic_DNA"/>
</dbReference>
<dbReference type="GO" id="GO:0005829">
    <property type="term" value="C:cytosol"/>
    <property type="evidence" value="ECO:0007669"/>
    <property type="project" value="TreeGrafter"/>
</dbReference>
<dbReference type="InterPro" id="IPR036291">
    <property type="entry name" value="NAD(P)-bd_dom_sf"/>
</dbReference>
<feature type="domain" description="D-isomer specific 2-hydroxyacid dehydrogenase NAD-binding" evidence="6">
    <location>
        <begin position="115"/>
        <end position="287"/>
    </location>
</feature>
<dbReference type="Gene3D" id="3.40.50.720">
    <property type="entry name" value="NAD(P)-binding Rossmann-like Domain"/>
    <property type="match status" value="2"/>
</dbReference>
<dbReference type="PANTHER" id="PTHR10996:SF178">
    <property type="entry name" value="2-HYDROXYACID DEHYDROGENASE YGL185C-RELATED"/>
    <property type="match status" value="1"/>
</dbReference>
<reference evidence="7 8" key="1">
    <citation type="submission" date="2019-02" db="EMBL/GenBank/DDBJ databases">
        <title>The draft genome of Kosakonia quasisacchari strain WCHKQ120001.</title>
        <authorList>
            <person name="Wang C."/>
            <person name="Feng Y."/>
            <person name="Zong Z."/>
        </authorList>
    </citation>
    <scope>NUCLEOTIDE SEQUENCE [LARGE SCALE GENOMIC DNA]</scope>
    <source>
        <strain evidence="7 8">WCHKQ120001</strain>
    </source>
</reference>